<keyword evidence="2" id="KW-1185">Reference proteome</keyword>
<protein>
    <submittedName>
        <fullName evidence="1">Uncharacterized protein</fullName>
    </submittedName>
</protein>
<dbReference type="RefSeq" id="WP_343907473.1">
    <property type="nucleotide sequence ID" value="NZ_BAAAJE010000007.1"/>
</dbReference>
<name>A0ABP4F0V2_9ACTN</name>
<dbReference type="Proteomes" id="UP001499979">
    <property type="component" value="Unassembled WGS sequence"/>
</dbReference>
<accession>A0ABP4F0V2</accession>
<sequence length="92" mass="10343">MSEYDPTGHTRNLVLDGAFTDRRVGEHAERVPCRGFRVRWSADEPTVRLVMPAACLDDGDYRAVRYAVLTERASDTDFAPDEQNGSGWVKRG</sequence>
<evidence type="ECO:0000313" key="1">
    <source>
        <dbReference type="EMBL" id="GAA1141261.1"/>
    </source>
</evidence>
<gene>
    <name evidence="1" type="ORF">GCM10009606_20950</name>
</gene>
<comment type="caution">
    <text evidence="1">The sequence shown here is derived from an EMBL/GenBank/DDBJ whole genome shotgun (WGS) entry which is preliminary data.</text>
</comment>
<dbReference type="EMBL" id="BAAAJE010000007">
    <property type="protein sequence ID" value="GAA1141261.1"/>
    <property type="molecule type" value="Genomic_DNA"/>
</dbReference>
<evidence type="ECO:0000313" key="2">
    <source>
        <dbReference type="Proteomes" id="UP001499979"/>
    </source>
</evidence>
<proteinExistence type="predicted"/>
<reference evidence="2" key="1">
    <citation type="journal article" date="2019" name="Int. J. Syst. Evol. Microbiol.">
        <title>The Global Catalogue of Microorganisms (GCM) 10K type strain sequencing project: providing services to taxonomists for standard genome sequencing and annotation.</title>
        <authorList>
            <consortium name="The Broad Institute Genomics Platform"/>
            <consortium name="The Broad Institute Genome Sequencing Center for Infectious Disease"/>
            <person name="Wu L."/>
            <person name="Ma J."/>
        </authorList>
    </citation>
    <scope>NUCLEOTIDE SEQUENCE [LARGE SCALE GENOMIC DNA]</scope>
    <source>
        <strain evidence="2">JCM 11813</strain>
    </source>
</reference>
<organism evidence="1 2">
    <name type="scientific">Nocardioides aquiterrae</name>
    <dbReference type="NCBI Taxonomy" id="203799"/>
    <lineage>
        <taxon>Bacteria</taxon>
        <taxon>Bacillati</taxon>
        <taxon>Actinomycetota</taxon>
        <taxon>Actinomycetes</taxon>
        <taxon>Propionibacteriales</taxon>
        <taxon>Nocardioidaceae</taxon>
        <taxon>Nocardioides</taxon>
    </lineage>
</organism>